<accession>A9WVG5</accession>
<evidence type="ECO:0000313" key="3">
    <source>
        <dbReference type="Proteomes" id="UP000002007"/>
    </source>
</evidence>
<feature type="domain" description="Amine oxidase" evidence="1">
    <location>
        <begin position="24"/>
        <end position="288"/>
    </location>
</feature>
<evidence type="ECO:0000259" key="1">
    <source>
        <dbReference type="Pfam" id="PF01593"/>
    </source>
</evidence>
<dbReference type="InterPro" id="IPR036188">
    <property type="entry name" value="FAD/NAD-bd_sf"/>
</dbReference>
<dbReference type="KEGG" id="rsa:RSal33209_3477"/>
<organism evidence="2 3">
    <name type="scientific">Renibacterium salmoninarum (strain ATCC 33209 / DSM 20767 / JCM 11484 / NBRC 15589 / NCIMB 2235)</name>
    <dbReference type="NCBI Taxonomy" id="288705"/>
    <lineage>
        <taxon>Bacteria</taxon>
        <taxon>Bacillati</taxon>
        <taxon>Actinomycetota</taxon>
        <taxon>Actinomycetes</taxon>
        <taxon>Micrococcales</taxon>
        <taxon>Micrococcaceae</taxon>
        <taxon>Renibacterium</taxon>
    </lineage>
</organism>
<proteinExistence type="predicted"/>
<dbReference type="RefSeq" id="WP_012246814.1">
    <property type="nucleotide sequence ID" value="NC_010168.1"/>
</dbReference>
<dbReference type="PANTHER" id="PTHR42923">
    <property type="entry name" value="PROTOPORPHYRINOGEN OXIDASE"/>
    <property type="match status" value="1"/>
</dbReference>
<dbReference type="InterPro" id="IPR050464">
    <property type="entry name" value="Zeta_carotene_desat/Oxidored"/>
</dbReference>
<dbReference type="SUPFAM" id="SSF51905">
    <property type="entry name" value="FAD/NAD(P)-binding domain"/>
    <property type="match status" value="1"/>
</dbReference>
<dbReference type="Proteomes" id="UP000002007">
    <property type="component" value="Chromosome"/>
</dbReference>
<dbReference type="HOGENOM" id="CLU_028123_1_0_11"/>
<name>A9WVG5_RENSM</name>
<dbReference type="Gene3D" id="3.90.660.20">
    <property type="entry name" value="Protoporphyrinogen oxidase, mitochondrial, domain 2"/>
    <property type="match status" value="1"/>
</dbReference>
<dbReference type="Gene3D" id="1.10.3110.10">
    <property type="entry name" value="protoporphyrinogen ix oxidase, domain 3"/>
    <property type="match status" value="1"/>
</dbReference>
<keyword evidence="3" id="KW-1185">Reference proteome</keyword>
<evidence type="ECO:0000313" key="2">
    <source>
        <dbReference type="EMBL" id="ABY25186.1"/>
    </source>
</evidence>
<dbReference type="STRING" id="288705.RSal33209_3477"/>
<dbReference type="eggNOG" id="COG2907">
    <property type="taxonomic scope" value="Bacteria"/>
</dbReference>
<dbReference type="EMBL" id="CP000910">
    <property type="protein sequence ID" value="ABY25186.1"/>
    <property type="molecule type" value="Genomic_DNA"/>
</dbReference>
<reference evidence="3" key="1">
    <citation type="journal article" date="2008" name="J. Bacteriol.">
        <title>Genome sequence of the fish pathogen Renibacterium salmoninarum suggests reductive evolution away from an environmental Arthrobacter ancestor.</title>
        <authorList>
            <person name="Wiens G.D."/>
            <person name="Rockey D.D."/>
            <person name="Wu Z."/>
            <person name="Chang J."/>
            <person name="Levy R."/>
            <person name="Crane S."/>
            <person name="Chen D.S."/>
            <person name="Capri G.R."/>
            <person name="Burnett J.R."/>
            <person name="Sudheesh P.S."/>
            <person name="Schipma M.J."/>
            <person name="Burd H."/>
            <person name="Bhattacharyya A."/>
            <person name="Rhodes L.D."/>
            <person name="Kaul R."/>
            <person name="Strom M.S."/>
        </authorList>
    </citation>
    <scope>NUCLEOTIDE SEQUENCE [LARGE SCALE GENOMIC DNA]</scope>
    <source>
        <strain evidence="3">ATCC 33209 / DSM 20767 / JCM 11484 / NBRC 15589 / NCIMB 2235</strain>
    </source>
</reference>
<dbReference type="InterPro" id="IPR002937">
    <property type="entry name" value="Amino_oxidase"/>
</dbReference>
<dbReference type="AlphaFoldDB" id="A9WVG5"/>
<dbReference type="Gene3D" id="3.50.50.60">
    <property type="entry name" value="FAD/NAD(P)-binding domain"/>
    <property type="match status" value="1"/>
</dbReference>
<dbReference type="GO" id="GO:0016491">
    <property type="term" value="F:oxidoreductase activity"/>
    <property type="evidence" value="ECO:0007669"/>
    <property type="project" value="InterPro"/>
</dbReference>
<gene>
    <name evidence="2" type="ordered locus">RSal33209_3477</name>
</gene>
<sequence length="433" mass="47429">MATTDQDSSLLEQPKSVAVIGSGVSGLVAAWVLSASAEVTLFEADDRLGGHAHTHELADGTAVDTGFIVYNERTYPMLIRMFTQLDVPTKPSDMSMSIKCAGCGLEYAGAKGFTGLFPKLSSFVRPKYLRMLGEVLRFHRKARALLALPESQTTLGEFLAAEHFSKYFRSHFITPVVSAVWSCDASTAQQYPARYLFGFLSHHGMLGIKGSPQWRTVDGGSREYVRRIAKSITTVKLEARVSSVTELAHGVEVRWNEDLHSESQIFDAVVLATHPQQAAQILGTKATVAQHEVLTAMPYSRNETYLHTDETVLPRAEKARASWNYYLPDCDATPDSVLVSYDLSRLQSLSAEDGRLVVSLGESGGISDSEIIDYMVYEHPQYSPASLAAQAKLAEICTERVVFAGAYHGWGFHEDGALSGLKAAERLGGQWPQ</sequence>
<dbReference type="PANTHER" id="PTHR42923:SF17">
    <property type="entry name" value="AMINE OXIDASE DOMAIN-CONTAINING PROTEIN"/>
    <property type="match status" value="1"/>
</dbReference>
<dbReference type="Pfam" id="PF01593">
    <property type="entry name" value="Amino_oxidase"/>
    <property type="match status" value="1"/>
</dbReference>
<protein>
    <submittedName>
        <fullName evidence="2">FAD dependent oxidoreductase</fullName>
    </submittedName>
</protein>